<accession>A0A918A0V2</accession>
<organism evidence="2 3">
    <name type="scientific">Wenjunlia tyrosinilytica</name>
    <dbReference type="NCBI Taxonomy" id="1544741"/>
    <lineage>
        <taxon>Bacteria</taxon>
        <taxon>Bacillati</taxon>
        <taxon>Actinomycetota</taxon>
        <taxon>Actinomycetes</taxon>
        <taxon>Kitasatosporales</taxon>
        <taxon>Streptomycetaceae</taxon>
        <taxon>Wenjunlia</taxon>
    </lineage>
</organism>
<sequence length="207" mass="21704">MTIPGALAASMVDLDTGTSLGLVGDPPEPTGSWAGIGTAIVRASTDAMSLLGDEQALEELIISGTRCFHLLRLLPSPPRSSGGDEARQVSIHLALDRSRANLAMARLDLKTIAERATDGAGARPPPRQAPEHPDRHPADDTGGDQAPPSLPRRVPDRSAGLQFPPVHHEAPPGSLQASIASAIARPPDVETVRRIARALRELQLCGS</sequence>
<reference evidence="2" key="1">
    <citation type="journal article" date="2014" name="Int. J. Syst. Evol. Microbiol.">
        <title>Complete genome sequence of Corynebacterium casei LMG S-19264T (=DSM 44701T), isolated from a smear-ripened cheese.</title>
        <authorList>
            <consortium name="US DOE Joint Genome Institute (JGI-PGF)"/>
            <person name="Walter F."/>
            <person name="Albersmeier A."/>
            <person name="Kalinowski J."/>
            <person name="Ruckert C."/>
        </authorList>
    </citation>
    <scope>NUCLEOTIDE SEQUENCE</scope>
    <source>
        <strain evidence="2">CGMCC 4.7201</strain>
    </source>
</reference>
<proteinExistence type="predicted"/>
<gene>
    <name evidence="2" type="ORF">GCM10012280_72040</name>
</gene>
<evidence type="ECO:0000313" key="2">
    <source>
        <dbReference type="EMBL" id="GGP01364.1"/>
    </source>
</evidence>
<name>A0A918A0V2_9ACTN</name>
<keyword evidence="3" id="KW-1185">Reference proteome</keyword>
<dbReference type="EMBL" id="BMMS01000105">
    <property type="protein sequence ID" value="GGP01364.1"/>
    <property type="molecule type" value="Genomic_DNA"/>
</dbReference>
<evidence type="ECO:0000256" key="1">
    <source>
        <dbReference type="SAM" id="MobiDB-lite"/>
    </source>
</evidence>
<feature type="compositionally biased region" description="Basic and acidic residues" evidence="1">
    <location>
        <begin position="129"/>
        <end position="139"/>
    </location>
</feature>
<reference evidence="2" key="2">
    <citation type="submission" date="2020-09" db="EMBL/GenBank/DDBJ databases">
        <authorList>
            <person name="Sun Q."/>
            <person name="Zhou Y."/>
        </authorList>
    </citation>
    <scope>NUCLEOTIDE SEQUENCE</scope>
    <source>
        <strain evidence="2">CGMCC 4.7201</strain>
    </source>
</reference>
<dbReference type="AlphaFoldDB" id="A0A918A0V2"/>
<feature type="region of interest" description="Disordered" evidence="1">
    <location>
        <begin position="115"/>
        <end position="186"/>
    </location>
</feature>
<dbReference type="RefSeq" id="WP_189136047.1">
    <property type="nucleotide sequence ID" value="NZ_BMMS01000105.1"/>
</dbReference>
<evidence type="ECO:0000313" key="3">
    <source>
        <dbReference type="Proteomes" id="UP000641932"/>
    </source>
</evidence>
<protein>
    <submittedName>
        <fullName evidence="2">Uncharacterized protein</fullName>
    </submittedName>
</protein>
<dbReference type="Proteomes" id="UP000641932">
    <property type="component" value="Unassembled WGS sequence"/>
</dbReference>
<comment type="caution">
    <text evidence="2">The sequence shown here is derived from an EMBL/GenBank/DDBJ whole genome shotgun (WGS) entry which is preliminary data.</text>
</comment>